<proteinExistence type="predicted"/>
<evidence type="ECO:0000313" key="2">
    <source>
        <dbReference type="Proteomes" id="UP001500575"/>
    </source>
</evidence>
<accession>A0ABP5K6N2</accession>
<protein>
    <recommendedName>
        <fullName evidence="3">YkgJ family cysteine cluster protein</fullName>
    </recommendedName>
</protein>
<evidence type="ECO:0008006" key="3">
    <source>
        <dbReference type="Google" id="ProtNLM"/>
    </source>
</evidence>
<sequence length="142" mass="15520">MDPVDLTPDCDSCFGLCCVLLPFRTQDGFGADKVGGEPCANLELVKGADRCRIHHRLEESGWPGCVAFDCRGAGQQVAQVTYGGVSWRERDEPWLRAEMGAVLSVMVTLHRRLADLDSDDPAYAEIAALRDGNPEELLALEL</sequence>
<gene>
    <name evidence="1" type="ORF">GCM10009843_24920</name>
</gene>
<organism evidence="1 2">
    <name type="scientific">Nocardioides bigeumensis</name>
    <dbReference type="NCBI Taxonomy" id="433657"/>
    <lineage>
        <taxon>Bacteria</taxon>
        <taxon>Bacillati</taxon>
        <taxon>Actinomycetota</taxon>
        <taxon>Actinomycetes</taxon>
        <taxon>Propionibacteriales</taxon>
        <taxon>Nocardioidaceae</taxon>
        <taxon>Nocardioides</taxon>
    </lineage>
</organism>
<dbReference type="RefSeq" id="WP_344304075.1">
    <property type="nucleotide sequence ID" value="NZ_BAAAQQ010000012.1"/>
</dbReference>
<dbReference type="EMBL" id="BAAAQQ010000012">
    <property type="protein sequence ID" value="GAA2126461.1"/>
    <property type="molecule type" value="Genomic_DNA"/>
</dbReference>
<dbReference type="Proteomes" id="UP001500575">
    <property type="component" value="Unassembled WGS sequence"/>
</dbReference>
<name>A0ABP5K6N2_9ACTN</name>
<evidence type="ECO:0000313" key="1">
    <source>
        <dbReference type="EMBL" id="GAA2126461.1"/>
    </source>
</evidence>
<reference evidence="2" key="1">
    <citation type="journal article" date="2019" name="Int. J. Syst. Evol. Microbiol.">
        <title>The Global Catalogue of Microorganisms (GCM) 10K type strain sequencing project: providing services to taxonomists for standard genome sequencing and annotation.</title>
        <authorList>
            <consortium name="The Broad Institute Genomics Platform"/>
            <consortium name="The Broad Institute Genome Sequencing Center for Infectious Disease"/>
            <person name="Wu L."/>
            <person name="Ma J."/>
        </authorList>
    </citation>
    <scope>NUCLEOTIDE SEQUENCE [LARGE SCALE GENOMIC DNA]</scope>
    <source>
        <strain evidence="2">JCM 16021</strain>
    </source>
</reference>
<keyword evidence="2" id="KW-1185">Reference proteome</keyword>
<comment type="caution">
    <text evidence="1">The sequence shown here is derived from an EMBL/GenBank/DDBJ whole genome shotgun (WGS) entry which is preliminary data.</text>
</comment>